<dbReference type="PANTHER" id="PTHR24045:SF0">
    <property type="entry name" value="N-ACETYLGLUCOSAMINE-1-PHOSPHOTRANSFERASE SUBUNITS ALPHA_BETA"/>
    <property type="match status" value="1"/>
</dbReference>
<dbReference type="PROSITE" id="PS50258">
    <property type="entry name" value="LNR"/>
    <property type="match status" value="1"/>
</dbReference>
<dbReference type="GO" id="GO:0016256">
    <property type="term" value="P:N-glycan processing to lysosome"/>
    <property type="evidence" value="ECO:0007669"/>
    <property type="project" value="TreeGrafter"/>
</dbReference>
<comment type="caution">
    <text evidence="8">The sequence shown here is derived from an EMBL/GenBank/DDBJ whole genome shotgun (WGS) entry which is preliminary data.</text>
</comment>
<dbReference type="FunCoup" id="A0A6L2PYK7">
    <property type="interactions" value="958"/>
</dbReference>
<dbReference type="Gene3D" id="3.30.300.320">
    <property type="match status" value="1"/>
</dbReference>
<gene>
    <name evidence="8" type="ORF">Cfor_07589</name>
</gene>
<dbReference type="InterPro" id="IPR031358">
    <property type="entry name" value="Stealth_CR1"/>
</dbReference>
<dbReference type="Pfam" id="PF17102">
    <property type="entry name" value="Stealth_CR3"/>
    <property type="match status" value="1"/>
</dbReference>
<keyword evidence="6" id="KW-0472">Membrane</keyword>
<evidence type="ECO:0000256" key="4">
    <source>
        <dbReference type="ARBA" id="ARBA00023157"/>
    </source>
</evidence>
<evidence type="ECO:0000313" key="8">
    <source>
        <dbReference type="EMBL" id="GFG35565.1"/>
    </source>
</evidence>
<feature type="domain" description="LNR" evidence="7">
    <location>
        <begin position="205"/>
        <end position="241"/>
    </location>
</feature>
<dbReference type="OrthoDB" id="263283at2759"/>
<evidence type="ECO:0000259" key="7">
    <source>
        <dbReference type="PROSITE" id="PS50258"/>
    </source>
</evidence>
<dbReference type="AlphaFoldDB" id="A0A6L2PYK7"/>
<dbReference type="InterPro" id="IPR000800">
    <property type="entry name" value="Notch_dom"/>
</dbReference>
<keyword evidence="5" id="KW-0325">Glycoprotein</keyword>
<accession>A0A6L2PYK7</accession>
<dbReference type="InterPro" id="IPR031356">
    <property type="entry name" value="Stealth_CR4"/>
</dbReference>
<organism evidence="8 9">
    <name type="scientific">Coptotermes formosanus</name>
    <name type="common">Formosan subterranean termite</name>
    <dbReference type="NCBI Taxonomy" id="36987"/>
    <lineage>
        <taxon>Eukaryota</taxon>
        <taxon>Metazoa</taxon>
        <taxon>Ecdysozoa</taxon>
        <taxon>Arthropoda</taxon>
        <taxon>Hexapoda</taxon>
        <taxon>Insecta</taxon>
        <taxon>Pterygota</taxon>
        <taxon>Neoptera</taxon>
        <taxon>Polyneoptera</taxon>
        <taxon>Dictyoptera</taxon>
        <taxon>Blattodea</taxon>
        <taxon>Blattoidea</taxon>
        <taxon>Termitoidae</taxon>
        <taxon>Rhinotermitidae</taxon>
        <taxon>Coptotermes</taxon>
    </lineage>
</organism>
<proteinExistence type="inferred from homology"/>
<keyword evidence="3" id="KW-0677">Repeat</keyword>
<evidence type="ECO:0000256" key="6">
    <source>
        <dbReference type="SAM" id="Phobius"/>
    </source>
</evidence>
<dbReference type="InterPro" id="IPR031357">
    <property type="entry name" value="Stealth_CR3"/>
</dbReference>
<dbReference type="InterPro" id="IPR047141">
    <property type="entry name" value="Stealth"/>
</dbReference>
<dbReference type="GO" id="GO:0003976">
    <property type="term" value="F:UDP-N-acetylglucosamine-lysosomal-enzyme N-acetylglucosaminephosphotransferase activity"/>
    <property type="evidence" value="ECO:0007669"/>
    <property type="project" value="TreeGrafter"/>
</dbReference>
<comment type="similarity">
    <text evidence="1">Belongs to the stealth family.</text>
</comment>
<protein>
    <recommendedName>
        <fullName evidence="7">LNR domain-containing protein</fullName>
    </recommendedName>
</protein>
<dbReference type="GO" id="GO:0046835">
    <property type="term" value="P:carbohydrate phosphorylation"/>
    <property type="evidence" value="ECO:0007669"/>
    <property type="project" value="TreeGrafter"/>
</dbReference>
<evidence type="ECO:0000256" key="3">
    <source>
        <dbReference type="ARBA" id="ARBA00022737"/>
    </source>
</evidence>
<dbReference type="GO" id="GO:0005794">
    <property type="term" value="C:Golgi apparatus"/>
    <property type="evidence" value="ECO:0007669"/>
    <property type="project" value="TreeGrafter"/>
</dbReference>
<keyword evidence="6" id="KW-0812">Transmembrane</keyword>
<dbReference type="Pfam" id="PF17101">
    <property type="entry name" value="Stealth_CR1"/>
    <property type="match status" value="1"/>
</dbReference>
<keyword evidence="9" id="KW-1185">Reference proteome</keyword>
<name>A0A6L2PYK7_COPFO</name>
<evidence type="ECO:0000256" key="1">
    <source>
        <dbReference type="ARBA" id="ARBA00007583"/>
    </source>
</evidence>
<dbReference type="Pfam" id="PF00066">
    <property type="entry name" value="Notch"/>
    <property type="match status" value="1"/>
</dbReference>
<keyword evidence="6" id="KW-1133">Transmembrane helix</keyword>
<dbReference type="PANTHER" id="PTHR24045">
    <property type="match status" value="1"/>
</dbReference>
<dbReference type="InterPro" id="IPR021520">
    <property type="entry name" value="Stealth_CR2"/>
</dbReference>
<keyword evidence="2" id="KW-0808">Transferase</keyword>
<dbReference type="SMART" id="SM00004">
    <property type="entry name" value="NL"/>
    <property type="match status" value="1"/>
</dbReference>
<feature type="transmembrane region" description="Helical" evidence="6">
    <location>
        <begin position="670"/>
        <end position="690"/>
    </location>
</feature>
<reference evidence="9" key="1">
    <citation type="submission" date="2020-01" db="EMBL/GenBank/DDBJ databases">
        <title>Draft genome sequence of the Termite Coptotermes fromosanus.</title>
        <authorList>
            <person name="Itakura S."/>
            <person name="Yosikawa Y."/>
            <person name="Umezawa K."/>
        </authorList>
    </citation>
    <scope>NUCLEOTIDE SEQUENCE [LARGE SCALE GENOMIC DNA]</scope>
</reference>
<evidence type="ECO:0000313" key="9">
    <source>
        <dbReference type="Proteomes" id="UP000502823"/>
    </source>
</evidence>
<dbReference type="InParanoid" id="A0A6L2PYK7"/>
<dbReference type="Pfam" id="PF11380">
    <property type="entry name" value="Stealth_CR2"/>
    <property type="match status" value="1"/>
</dbReference>
<dbReference type="EMBL" id="BLKM01000558">
    <property type="protein sequence ID" value="GFG35565.1"/>
    <property type="molecule type" value="Genomic_DNA"/>
</dbReference>
<keyword evidence="4" id="KW-1015">Disulfide bond</keyword>
<evidence type="ECO:0000256" key="5">
    <source>
        <dbReference type="ARBA" id="ARBA00023180"/>
    </source>
</evidence>
<sequence length="694" mass="81204">MLARVTHEGTANGGVVGRFHGISSLLKMWMTWSQEEYETVLNSFSDNIVGKSLRSKLCQNIPIDVVYTWVNGSDPILLQQLQQYQMIVAVIQFQELRYSLRSLERYAPWVRHVYLVTNGQIPYWLDLENPRLTVVTHDHIFPNLSHLPTFSSPAIESHIHRIPGLSRKFLYLNDDVMFGKEVWPDDFVTNSNGQKVYLSWPVPDCSDSCPWSWVADGSCDVSCNVSECSFDGGDCDLSAEDDIGLYDENHHLANYDDDFNSYNENQHHYAREFVNDNVFRNINFGADTVNSRNIKHKPVRNSSTYSARLHKLYMKLNGKSDEPERLYAKRNLAVADKDLISPKPQRVNYVDWKNEDNISKKKEKMLRMYDARQYGSSLSPGYKPRDTFAESLLYVNRLYNQAFGFEPRKVPAHMPHLIDIDIMEHLQARFSQQWQLTSSHKVRNAHDMQFAFSYFYFLMSMKVTVPISNIFDMFDTDHSGTWSDREIRTLLTRSYDLPLSYARVIRFENDIMNCSKELPEEVSRINIPTPPYERYQDSKLPVVSKTLVSSCKPVRDMLMKRFGERKMYQYQVERDRRHDVSFKMLNSNISQLVSQLDDIRRDPKKFICLNDNLDPRRAGDNVVARAVLQDMYESLFPQPSTFELPPEFRNRFLHMTELQAWRTNRNIIRMVVYICLTILVTFTLLSFIHVEVRF</sequence>
<dbReference type="Proteomes" id="UP000502823">
    <property type="component" value="Unassembled WGS sequence"/>
</dbReference>
<dbReference type="Pfam" id="PF17103">
    <property type="entry name" value="Stealth_CR4"/>
    <property type="match status" value="1"/>
</dbReference>
<evidence type="ECO:0000256" key="2">
    <source>
        <dbReference type="ARBA" id="ARBA00022679"/>
    </source>
</evidence>